<evidence type="ECO:0000313" key="3">
    <source>
        <dbReference type="Proteomes" id="UP000619534"/>
    </source>
</evidence>
<name>A0ABQ1NPB5_9BACI</name>
<reference evidence="3" key="1">
    <citation type="journal article" date="2019" name="Int. J. Syst. Evol. Microbiol.">
        <title>The Global Catalogue of Microorganisms (GCM) 10K type strain sequencing project: providing services to taxonomists for standard genome sequencing and annotation.</title>
        <authorList>
            <consortium name="The Broad Institute Genomics Platform"/>
            <consortium name="The Broad Institute Genome Sequencing Center for Infectious Disease"/>
            <person name="Wu L."/>
            <person name="Ma J."/>
        </authorList>
    </citation>
    <scope>NUCLEOTIDE SEQUENCE [LARGE SCALE GENOMIC DNA]</scope>
    <source>
        <strain evidence="3">CCM 7282</strain>
    </source>
</reference>
<evidence type="ECO:0000259" key="1">
    <source>
        <dbReference type="Pfam" id="PF14528"/>
    </source>
</evidence>
<organism evidence="2 3">
    <name type="scientific">Thalassobacillus devorans</name>
    <dbReference type="NCBI Taxonomy" id="279813"/>
    <lineage>
        <taxon>Bacteria</taxon>
        <taxon>Bacillati</taxon>
        <taxon>Bacillota</taxon>
        <taxon>Bacilli</taxon>
        <taxon>Bacillales</taxon>
        <taxon>Bacillaceae</taxon>
        <taxon>Thalassobacillus</taxon>
    </lineage>
</organism>
<dbReference type="EMBL" id="BMCJ01000002">
    <property type="protein sequence ID" value="GGC82109.1"/>
    <property type="molecule type" value="Genomic_DNA"/>
</dbReference>
<comment type="caution">
    <text evidence="2">The sequence shown here is derived from an EMBL/GenBank/DDBJ whole genome shotgun (WGS) entry which is preliminary data.</text>
</comment>
<proteinExistence type="predicted"/>
<sequence length="66" mass="7440">MKAWEAAYMAGIIDGEGSITLTRIHKNEHRRPCITISSTDKELLTYLQALGGEQLLIKRITNQINI</sequence>
<feature type="domain" description="Homing endonuclease LAGLIDADG" evidence="1">
    <location>
        <begin position="4"/>
        <end position="50"/>
    </location>
</feature>
<dbReference type="Proteomes" id="UP000619534">
    <property type="component" value="Unassembled WGS sequence"/>
</dbReference>
<dbReference type="Gene3D" id="3.10.28.10">
    <property type="entry name" value="Homing endonucleases"/>
    <property type="match status" value="1"/>
</dbReference>
<protein>
    <recommendedName>
        <fullName evidence="1">Homing endonuclease LAGLIDADG domain-containing protein</fullName>
    </recommendedName>
</protein>
<dbReference type="InterPro" id="IPR004860">
    <property type="entry name" value="LAGLIDADG_dom"/>
</dbReference>
<keyword evidence="3" id="KW-1185">Reference proteome</keyword>
<dbReference type="RefSeq" id="WP_062441068.1">
    <property type="nucleotide sequence ID" value="NZ_BMCJ01000002.1"/>
</dbReference>
<dbReference type="InterPro" id="IPR027434">
    <property type="entry name" value="Homing_endonucl"/>
</dbReference>
<gene>
    <name evidence="2" type="ORF">GCM10007216_10820</name>
</gene>
<evidence type="ECO:0000313" key="2">
    <source>
        <dbReference type="EMBL" id="GGC82109.1"/>
    </source>
</evidence>
<dbReference type="SUPFAM" id="SSF55608">
    <property type="entry name" value="Homing endonucleases"/>
    <property type="match status" value="1"/>
</dbReference>
<accession>A0ABQ1NPB5</accession>
<dbReference type="Pfam" id="PF14528">
    <property type="entry name" value="LAGLIDADG_3"/>
    <property type="match status" value="1"/>
</dbReference>